<name>A0A2W5KBH7_ANCNO</name>
<dbReference type="AlphaFoldDB" id="A0A2W5KBH7"/>
<organism evidence="3 4">
    <name type="scientific">Ancylobacter novellus</name>
    <name type="common">Thiobacillus novellus</name>
    <dbReference type="NCBI Taxonomy" id="921"/>
    <lineage>
        <taxon>Bacteria</taxon>
        <taxon>Pseudomonadati</taxon>
        <taxon>Pseudomonadota</taxon>
        <taxon>Alphaproteobacteria</taxon>
        <taxon>Hyphomicrobiales</taxon>
        <taxon>Xanthobacteraceae</taxon>
        <taxon>Ancylobacter</taxon>
    </lineage>
</organism>
<feature type="signal peptide" evidence="2">
    <location>
        <begin position="1"/>
        <end position="20"/>
    </location>
</feature>
<keyword evidence="2" id="KW-0732">Signal</keyword>
<evidence type="ECO:0000256" key="2">
    <source>
        <dbReference type="SAM" id="SignalP"/>
    </source>
</evidence>
<evidence type="ECO:0008006" key="5">
    <source>
        <dbReference type="Google" id="ProtNLM"/>
    </source>
</evidence>
<gene>
    <name evidence="3" type="ORF">DI565_15095</name>
</gene>
<evidence type="ECO:0000313" key="3">
    <source>
        <dbReference type="EMBL" id="PZQ12994.1"/>
    </source>
</evidence>
<feature type="region of interest" description="Disordered" evidence="1">
    <location>
        <begin position="140"/>
        <end position="184"/>
    </location>
</feature>
<dbReference type="Proteomes" id="UP000249577">
    <property type="component" value="Unassembled WGS sequence"/>
</dbReference>
<feature type="compositionally biased region" description="Low complexity" evidence="1">
    <location>
        <begin position="174"/>
        <end position="184"/>
    </location>
</feature>
<evidence type="ECO:0000313" key="4">
    <source>
        <dbReference type="Proteomes" id="UP000249577"/>
    </source>
</evidence>
<feature type="chain" id="PRO_5016105959" description="Hedgehog/Intein (Hint) domain-containing protein" evidence="2">
    <location>
        <begin position="21"/>
        <end position="184"/>
    </location>
</feature>
<protein>
    <recommendedName>
        <fullName evidence="5">Hedgehog/Intein (Hint) domain-containing protein</fullName>
    </recommendedName>
</protein>
<sequence>MFAAGFAFALGMGGVTSANAGLLDFLFGWRDRTDIPRASAPAPHPVVTISLKPRKVARAKNRTPKAPPQLSPREMLARTIDPDKNPNWHLEDPTLRKGDILVLRDRVVVFTGGPLGAPKSYVALSRTKLLTKQERLQVAAMTGRSAEPAALASGEPRQPRLLRSVGLGGPALPPLLGQAQEPRS</sequence>
<comment type="caution">
    <text evidence="3">The sequence shown here is derived from an EMBL/GenBank/DDBJ whole genome shotgun (WGS) entry which is preliminary data.</text>
</comment>
<reference evidence="3 4" key="1">
    <citation type="submission" date="2017-08" db="EMBL/GenBank/DDBJ databases">
        <title>Infants hospitalized years apart are colonized by the same room-sourced microbial strains.</title>
        <authorList>
            <person name="Brooks B."/>
            <person name="Olm M.R."/>
            <person name="Firek B.A."/>
            <person name="Baker R."/>
            <person name="Thomas B.C."/>
            <person name="Morowitz M.J."/>
            <person name="Banfield J.F."/>
        </authorList>
    </citation>
    <scope>NUCLEOTIDE SEQUENCE [LARGE SCALE GENOMIC DNA]</scope>
    <source>
        <strain evidence="3">S2_005_003_R2_43</strain>
    </source>
</reference>
<evidence type="ECO:0000256" key="1">
    <source>
        <dbReference type="SAM" id="MobiDB-lite"/>
    </source>
</evidence>
<dbReference type="EMBL" id="QFPN01000008">
    <property type="protein sequence ID" value="PZQ12994.1"/>
    <property type="molecule type" value="Genomic_DNA"/>
</dbReference>
<accession>A0A2W5KBH7</accession>
<proteinExistence type="predicted"/>